<dbReference type="Proteomes" id="UP000485569">
    <property type="component" value="Unassembled WGS sequence"/>
</dbReference>
<dbReference type="EMBL" id="MWBQ01000231">
    <property type="protein sequence ID" value="OQA54018.1"/>
    <property type="molecule type" value="Genomic_DNA"/>
</dbReference>
<dbReference type="GO" id="GO:0055085">
    <property type="term" value="P:transmembrane transport"/>
    <property type="evidence" value="ECO:0007669"/>
    <property type="project" value="InterPro"/>
</dbReference>
<evidence type="ECO:0000256" key="5">
    <source>
        <dbReference type="ARBA" id="ARBA00022692"/>
    </source>
</evidence>
<evidence type="ECO:0000256" key="2">
    <source>
        <dbReference type="ARBA" id="ARBA00007069"/>
    </source>
</evidence>
<comment type="caution">
    <text evidence="10">The sequence shown here is derived from an EMBL/GenBank/DDBJ whole genome shotgun (WGS) entry which is preliminary data.</text>
</comment>
<evidence type="ECO:0000256" key="4">
    <source>
        <dbReference type="ARBA" id="ARBA00022475"/>
    </source>
</evidence>
<dbReference type="InterPro" id="IPR000515">
    <property type="entry name" value="MetI-like"/>
</dbReference>
<evidence type="ECO:0000256" key="8">
    <source>
        <dbReference type="RuleBase" id="RU363032"/>
    </source>
</evidence>
<feature type="transmembrane region" description="Helical" evidence="8">
    <location>
        <begin position="86"/>
        <end position="103"/>
    </location>
</feature>
<reference evidence="10" key="1">
    <citation type="submission" date="2017-02" db="EMBL/GenBank/DDBJ databases">
        <title>Delving into the versatile metabolic prowess of the omnipresent phylum Bacteroidetes.</title>
        <authorList>
            <person name="Nobu M.K."/>
            <person name="Mei R."/>
            <person name="Narihiro T."/>
            <person name="Kuroda K."/>
            <person name="Liu W.-T."/>
        </authorList>
    </citation>
    <scope>NUCLEOTIDE SEQUENCE</scope>
    <source>
        <strain evidence="10">ADurb.Bin276</strain>
    </source>
</reference>
<evidence type="ECO:0000256" key="7">
    <source>
        <dbReference type="ARBA" id="ARBA00023136"/>
    </source>
</evidence>
<feature type="domain" description="ABC transmembrane type-1" evidence="9">
    <location>
        <begin position="79"/>
        <end position="286"/>
    </location>
</feature>
<dbReference type="CDD" id="cd06261">
    <property type="entry name" value="TM_PBP2"/>
    <property type="match status" value="1"/>
</dbReference>
<proteinExistence type="inferred from homology"/>
<dbReference type="Pfam" id="PF00528">
    <property type="entry name" value="BPD_transp_1"/>
    <property type="match status" value="1"/>
</dbReference>
<evidence type="ECO:0000256" key="3">
    <source>
        <dbReference type="ARBA" id="ARBA00022448"/>
    </source>
</evidence>
<comment type="subcellular location">
    <subcellularLocation>
        <location evidence="1 8">Cell membrane</location>
        <topology evidence="1 8">Multi-pass membrane protein</topology>
    </subcellularLocation>
</comment>
<gene>
    <name evidence="10" type="primary">potB</name>
    <name evidence="10" type="ORF">BWY41_02293</name>
</gene>
<feature type="transmembrane region" description="Helical" evidence="8">
    <location>
        <begin position="23"/>
        <end position="51"/>
    </location>
</feature>
<dbReference type="Gene3D" id="1.10.3720.10">
    <property type="entry name" value="MetI-like"/>
    <property type="match status" value="1"/>
</dbReference>
<dbReference type="PANTHER" id="PTHR42929:SF1">
    <property type="entry name" value="INNER MEMBRANE ABC TRANSPORTER PERMEASE PROTEIN YDCU-RELATED"/>
    <property type="match status" value="1"/>
</dbReference>
<feature type="transmembrane region" description="Helical" evidence="8">
    <location>
        <begin position="210"/>
        <end position="234"/>
    </location>
</feature>
<dbReference type="SUPFAM" id="SSF161098">
    <property type="entry name" value="MetI-like"/>
    <property type="match status" value="1"/>
</dbReference>
<dbReference type="PANTHER" id="PTHR42929">
    <property type="entry name" value="INNER MEMBRANE ABC TRANSPORTER PERMEASE PROTEIN YDCU-RELATED-RELATED"/>
    <property type="match status" value="1"/>
</dbReference>
<evidence type="ECO:0000256" key="1">
    <source>
        <dbReference type="ARBA" id="ARBA00004651"/>
    </source>
</evidence>
<keyword evidence="6 8" id="KW-1133">Transmembrane helix</keyword>
<organism evidence="10">
    <name type="scientific">Candidatus Atribacter allofermentans</name>
    <dbReference type="NCBI Taxonomy" id="1852833"/>
    <lineage>
        <taxon>Bacteria</taxon>
        <taxon>Pseudomonadati</taxon>
        <taxon>Atribacterota</taxon>
        <taxon>Atribacteria</taxon>
        <taxon>Atribacterales</taxon>
        <taxon>Atribacteraceae</taxon>
        <taxon>Atribacter</taxon>
    </lineage>
</organism>
<comment type="similarity">
    <text evidence="2">Belongs to the binding-protein-dependent transport system permease family. CysTW subfamily.</text>
</comment>
<sequence>MKPTLTTKLNARPRGQSSFFSKIWIGVPITTWLFLLIIIPICIMLVTSFYIKEGSVVVKKISLVNYLEFFINPIYLPIFFRTLLLALLVSLTSILLGYPLAYLVSRKVKRFRNQLYMLVIVPLWVSYLVRIVAWRTILGRVGVLNTILLSLKIIDEPLSIFIYSPFAVYVALIYIALPYVFISIFNSLEKIPKNLLDASADLGANSFNTFLHVILPLSMPGVISGFTLAFVIALGDYIIPQQLGGLNGMMFGNLIVTQFGYAYNWPLGAALGFIMFTVAVVILLVSQKFGSSEGFLE</sequence>
<name>A0A1V5SHP6_9BACT</name>
<feature type="transmembrane region" description="Helical" evidence="8">
    <location>
        <begin position="115"/>
        <end position="131"/>
    </location>
</feature>
<dbReference type="GO" id="GO:0005886">
    <property type="term" value="C:plasma membrane"/>
    <property type="evidence" value="ECO:0007669"/>
    <property type="project" value="UniProtKB-SubCell"/>
</dbReference>
<accession>A0A1V5SHP6</accession>
<keyword evidence="3 8" id="KW-0813">Transport</keyword>
<keyword evidence="7 8" id="KW-0472">Membrane</keyword>
<evidence type="ECO:0000256" key="6">
    <source>
        <dbReference type="ARBA" id="ARBA00022989"/>
    </source>
</evidence>
<feature type="transmembrane region" description="Helical" evidence="8">
    <location>
        <begin position="269"/>
        <end position="286"/>
    </location>
</feature>
<evidence type="ECO:0000313" key="10">
    <source>
        <dbReference type="EMBL" id="OQA54018.1"/>
    </source>
</evidence>
<keyword evidence="5 8" id="KW-0812">Transmembrane</keyword>
<dbReference type="PROSITE" id="PS50928">
    <property type="entry name" value="ABC_TM1"/>
    <property type="match status" value="1"/>
</dbReference>
<evidence type="ECO:0000259" key="9">
    <source>
        <dbReference type="PROSITE" id="PS50928"/>
    </source>
</evidence>
<dbReference type="InterPro" id="IPR035906">
    <property type="entry name" value="MetI-like_sf"/>
</dbReference>
<protein>
    <submittedName>
        <fullName evidence="10">Spermidine/putrescine transport system permease protein PotB</fullName>
    </submittedName>
</protein>
<dbReference type="AlphaFoldDB" id="A0A1V5SHP6"/>
<feature type="transmembrane region" description="Helical" evidence="8">
    <location>
        <begin position="63"/>
        <end position="80"/>
    </location>
</feature>
<keyword evidence="4" id="KW-1003">Cell membrane</keyword>
<feature type="transmembrane region" description="Helical" evidence="8">
    <location>
        <begin position="166"/>
        <end position="185"/>
    </location>
</feature>